<proteinExistence type="predicted"/>
<dbReference type="Pfam" id="PF00545">
    <property type="entry name" value="Ribonuclease"/>
    <property type="match status" value="1"/>
</dbReference>
<protein>
    <submittedName>
        <fullName evidence="4">Guanyl-specific ribonuclease Sa</fullName>
    </submittedName>
</protein>
<dbReference type="AlphaFoldDB" id="A0A562D0K6"/>
<dbReference type="InterPro" id="IPR016191">
    <property type="entry name" value="Ribonuclease/ribotoxin"/>
</dbReference>
<dbReference type="Gene3D" id="3.10.450.30">
    <property type="entry name" value="Microbial ribonucleases"/>
    <property type="match status" value="1"/>
</dbReference>
<evidence type="ECO:0000313" key="5">
    <source>
        <dbReference type="Proteomes" id="UP000321583"/>
    </source>
</evidence>
<evidence type="ECO:0000256" key="3">
    <source>
        <dbReference type="SAM" id="MobiDB-lite"/>
    </source>
</evidence>
<evidence type="ECO:0000313" key="4">
    <source>
        <dbReference type="EMBL" id="TWH02761.1"/>
    </source>
</evidence>
<organism evidence="4 5">
    <name type="scientific">Pseudoxanthomonas taiwanensis J19</name>
    <dbReference type="NCBI Taxonomy" id="935569"/>
    <lineage>
        <taxon>Bacteria</taxon>
        <taxon>Pseudomonadati</taxon>
        <taxon>Pseudomonadota</taxon>
        <taxon>Gammaproteobacteria</taxon>
        <taxon>Lysobacterales</taxon>
        <taxon>Lysobacteraceae</taxon>
        <taxon>Pseudoxanthomonas</taxon>
    </lineage>
</organism>
<reference evidence="4 5" key="1">
    <citation type="submission" date="2019-07" db="EMBL/GenBank/DDBJ databases">
        <title>Genome sequencing of lignin-degrading bacterial isolates.</title>
        <authorList>
            <person name="Gladden J."/>
        </authorList>
    </citation>
    <scope>NUCLEOTIDE SEQUENCE [LARGE SCALE GENOMIC DNA]</scope>
    <source>
        <strain evidence="4 5">J19</strain>
    </source>
</reference>
<dbReference type="GO" id="GO:0004521">
    <property type="term" value="F:RNA endonuclease activity"/>
    <property type="evidence" value="ECO:0007669"/>
    <property type="project" value="InterPro"/>
</dbReference>
<dbReference type="EMBL" id="VLJS01000124">
    <property type="protein sequence ID" value="TWH02761.1"/>
    <property type="molecule type" value="Genomic_DNA"/>
</dbReference>
<name>A0A562D0K6_9GAMM</name>
<keyword evidence="1" id="KW-0540">Nuclease</keyword>
<evidence type="ECO:0000256" key="2">
    <source>
        <dbReference type="ARBA" id="ARBA00022801"/>
    </source>
</evidence>
<sequence>MPPRPRGHYREYTVPTPGVPHRGARRIVTGGDPPTEWYYSADHYGSFRAFQVPMAEARP</sequence>
<gene>
    <name evidence="4" type="ORF">L613_000900000420</name>
</gene>
<evidence type="ECO:0000256" key="1">
    <source>
        <dbReference type="ARBA" id="ARBA00022722"/>
    </source>
</evidence>
<dbReference type="GO" id="GO:0003723">
    <property type="term" value="F:RNA binding"/>
    <property type="evidence" value="ECO:0007669"/>
    <property type="project" value="InterPro"/>
</dbReference>
<keyword evidence="2" id="KW-0378">Hydrolase</keyword>
<comment type="caution">
    <text evidence="4">The sequence shown here is derived from an EMBL/GenBank/DDBJ whole genome shotgun (WGS) entry which is preliminary data.</text>
</comment>
<keyword evidence="5" id="KW-1185">Reference proteome</keyword>
<dbReference type="GO" id="GO:0016787">
    <property type="term" value="F:hydrolase activity"/>
    <property type="evidence" value="ECO:0007669"/>
    <property type="project" value="UniProtKB-KW"/>
</dbReference>
<accession>A0A562D0K6</accession>
<dbReference type="InterPro" id="IPR000026">
    <property type="entry name" value="N1-like"/>
</dbReference>
<dbReference type="SUPFAM" id="SSF53933">
    <property type="entry name" value="Microbial ribonucleases"/>
    <property type="match status" value="1"/>
</dbReference>
<feature type="region of interest" description="Disordered" evidence="3">
    <location>
        <begin position="1"/>
        <end position="25"/>
    </location>
</feature>
<dbReference type="Proteomes" id="UP000321583">
    <property type="component" value="Unassembled WGS sequence"/>
</dbReference>